<name>A0A317U2E3_9GAMM</name>
<proteinExistence type="predicted"/>
<keyword evidence="1" id="KW-0812">Transmembrane</keyword>
<organism evidence="2 3">
    <name type="scientific">Legionella qingyii</name>
    <dbReference type="NCBI Taxonomy" id="2184757"/>
    <lineage>
        <taxon>Bacteria</taxon>
        <taxon>Pseudomonadati</taxon>
        <taxon>Pseudomonadota</taxon>
        <taxon>Gammaproteobacteria</taxon>
        <taxon>Legionellales</taxon>
        <taxon>Legionellaceae</taxon>
        <taxon>Legionella</taxon>
    </lineage>
</organism>
<feature type="transmembrane region" description="Helical" evidence="1">
    <location>
        <begin position="14"/>
        <end position="30"/>
    </location>
</feature>
<dbReference type="EMBL" id="QHJG01000025">
    <property type="protein sequence ID" value="PWY54916.1"/>
    <property type="molecule type" value="Genomic_DNA"/>
</dbReference>
<accession>A0A317U2E3</accession>
<reference evidence="2 3" key="1">
    <citation type="submission" date="2018-05" db="EMBL/GenBank/DDBJ databases">
        <title>Legionella qingyii sp.nov., whole genome shotgun sequence.</title>
        <authorList>
            <person name="Wu H."/>
            <person name="Zhu Q."/>
            <person name="Hu C."/>
        </authorList>
    </citation>
    <scope>NUCLEOTIDE SEQUENCE [LARGE SCALE GENOMIC DNA]</scope>
    <source>
        <strain evidence="2 3">HEB18</strain>
    </source>
</reference>
<dbReference type="AlphaFoldDB" id="A0A317U2E3"/>
<keyword evidence="1" id="KW-0472">Membrane</keyword>
<evidence type="ECO:0000313" key="2">
    <source>
        <dbReference type="EMBL" id="PWY54916.1"/>
    </source>
</evidence>
<protein>
    <submittedName>
        <fullName evidence="2">Uncharacterized protein</fullName>
    </submittedName>
</protein>
<gene>
    <name evidence="2" type="ORF">DGG96_14575</name>
</gene>
<comment type="caution">
    <text evidence="2">The sequence shown here is derived from an EMBL/GenBank/DDBJ whole genome shotgun (WGS) entry which is preliminary data.</text>
</comment>
<dbReference type="Proteomes" id="UP000247152">
    <property type="component" value="Unassembled WGS sequence"/>
</dbReference>
<evidence type="ECO:0000313" key="3">
    <source>
        <dbReference type="Proteomes" id="UP000247152"/>
    </source>
</evidence>
<evidence type="ECO:0000256" key="1">
    <source>
        <dbReference type="SAM" id="Phobius"/>
    </source>
</evidence>
<sequence>MCTLAKEVASDSSTGQHIVFIVIFIINSMVSGKPNGQRVGIIFHRDRLSDFIQKVAVVAISRHVDSCITTVIVLLYFVKRTIVLFKVTGQSQVFLGIGFIASKD</sequence>
<keyword evidence="1" id="KW-1133">Transmembrane helix</keyword>